<comment type="caution">
    <text evidence="6">The sequence shown here is derived from an EMBL/GenBank/DDBJ whole genome shotgun (WGS) entry which is preliminary data.</text>
</comment>
<protein>
    <recommendedName>
        <fullName evidence="5">RxLR effector protein</fullName>
    </recommendedName>
</protein>
<evidence type="ECO:0000256" key="5">
    <source>
        <dbReference type="RuleBase" id="RU367124"/>
    </source>
</evidence>
<evidence type="ECO:0000256" key="2">
    <source>
        <dbReference type="ARBA" id="ARBA00010400"/>
    </source>
</evidence>
<keyword evidence="3 5" id="KW-0964">Secreted</keyword>
<keyword evidence="4 5" id="KW-0732">Signal</keyword>
<dbReference type="PROSITE" id="PS51257">
    <property type="entry name" value="PROKAR_LIPOPROTEIN"/>
    <property type="match status" value="1"/>
</dbReference>
<evidence type="ECO:0000256" key="3">
    <source>
        <dbReference type="ARBA" id="ARBA00022525"/>
    </source>
</evidence>
<dbReference type="GO" id="GO:0005576">
    <property type="term" value="C:extracellular region"/>
    <property type="evidence" value="ECO:0007669"/>
    <property type="project" value="UniProtKB-SubCell"/>
</dbReference>
<evidence type="ECO:0000313" key="6">
    <source>
        <dbReference type="EMBL" id="KAG7378997.1"/>
    </source>
</evidence>
<sequence>MQLRYVVVVVIVTFAACSSVASAAKAAHEAKLSVVASANGVHTSQANHGFVRSLLADDDNSSPKLQENKYFMEHKLQKALTNPKKTKKLYQFWFKKGYTVKQVSSDLGRTENRELSQTYTTISKGYAAFLKEQQ</sequence>
<comment type="subcellular location">
    <subcellularLocation>
        <location evidence="1 5">Secreted</location>
    </subcellularLocation>
</comment>
<proteinExistence type="inferred from homology"/>
<dbReference type="EMBL" id="JAGDFM010000380">
    <property type="protein sequence ID" value="KAG7378997.1"/>
    <property type="molecule type" value="Genomic_DNA"/>
</dbReference>
<dbReference type="OrthoDB" id="104160at2759"/>
<evidence type="ECO:0000313" key="7">
    <source>
        <dbReference type="Proteomes" id="UP000694044"/>
    </source>
</evidence>
<reference evidence="6" key="1">
    <citation type="submission" date="2021-02" db="EMBL/GenBank/DDBJ databases">
        <authorList>
            <person name="Palmer J.M."/>
        </authorList>
    </citation>
    <scope>NUCLEOTIDE SEQUENCE</scope>
    <source>
        <strain evidence="6">SCRP734</strain>
    </source>
</reference>
<name>A0A8T1VCF5_9STRA</name>
<comment type="function">
    <text evidence="5">Effector that suppresses plant defense responses during pathogen infection.</text>
</comment>
<feature type="chain" id="PRO_5035964023" description="RxLR effector protein" evidence="5">
    <location>
        <begin position="24"/>
        <end position="134"/>
    </location>
</feature>
<dbReference type="InterPro" id="IPR031825">
    <property type="entry name" value="RXLR"/>
</dbReference>
<dbReference type="Pfam" id="PF16810">
    <property type="entry name" value="RXLR"/>
    <property type="match status" value="1"/>
</dbReference>
<comment type="domain">
    <text evidence="5">The RxLR-dEER motif acts to carry the protein into the host cell cytoplasm through binding to cell surface phosphatidylinositol-3-phosphate.</text>
</comment>
<dbReference type="AlphaFoldDB" id="A0A8T1VCF5"/>
<evidence type="ECO:0000256" key="1">
    <source>
        <dbReference type="ARBA" id="ARBA00004613"/>
    </source>
</evidence>
<accession>A0A8T1VCF5</accession>
<gene>
    <name evidence="6" type="ORF">PHYPSEUDO_009243</name>
</gene>
<comment type="similarity">
    <text evidence="2 5">Belongs to the RxLR effector family.</text>
</comment>
<dbReference type="Proteomes" id="UP000694044">
    <property type="component" value="Unassembled WGS sequence"/>
</dbReference>
<organism evidence="6 7">
    <name type="scientific">Phytophthora pseudosyringae</name>
    <dbReference type="NCBI Taxonomy" id="221518"/>
    <lineage>
        <taxon>Eukaryota</taxon>
        <taxon>Sar</taxon>
        <taxon>Stramenopiles</taxon>
        <taxon>Oomycota</taxon>
        <taxon>Peronosporomycetes</taxon>
        <taxon>Peronosporales</taxon>
        <taxon>Peronosporaceae</taxon>
        <taxon>Phytophthora</taxon>
    </lineage>
</organism>
<evidence type="ECO:0000256" key="4">
    <source>
        <dbReference type="ARBA" id="ARBA00022729"/>
    </source>
</evidence>
<keyword evidence="7" id="KW-1185">Reference proteome</keyword>
<feature type="signal peptide" evidence="5">
    <location>
        <begin position="1"/>
        <end position="23"/>
    </location>
</feature>